<comment type="caution">
    <text evidence="1">The sequence shown here is derived from an EMBL/GenBank/DDBJ whole genome shotgun (WGS) entry which is preliminary data.</text>
</comment>
<dbReference type="EMBL" id="AUZM01000336">
    <property type="protein sequence ID" value="ERT03597.1"/>
    <property type="molecule type" value="Genomic_DNA"/>
</dbReference>
<keyword evidence="2" id="KW-1185">Reference proteome</keyword>
<dbReference type="AlphaFoldDB" id="U7Q8R6"/>
<proteinExistence type="predicted"/>
<evidence type="ECO:0000313" key="1">
    <source>
        <dbReference type="EMBL" id="ERT03597.1"/>
    </source>
</evidence>
<protein>
    <submittedName>
        <fullName evidence="1">Uncharacterized protein</fullName>
    </submittedName>
</protein>
<name>U7Q8R6_9CYAN</name>
<accession>U7Q8R6</accession>
<dbReference type="Proteomes" id="UP000017127">
    <property type="component" value="Unassembled WGS sequence"/>
</dbReference>
<evidence type="ECO:0000313" key="2">
    <source>
        <dbReference type="Proteomes" id="UP000017127"/>
    </source>
</evidence>
<reference evidence="1 2" key="1">
    <citation type="journal article" date="2013" name="Front. Microbiol.">
        <title>Comparative genomic analyses of the cyanobacterium, Lyngbya aestuarii BL J, a powerful hydrogen producer.</title>
        <authorList>
            <person name="Kothari A."/>
            <person name="Vaughn M."/>
            <person name="Garcia-Pichel F."/>
        </authorList>
    </citation>
    <scope>NUCLEOTIDE SEQUENCE [LARGE SCALE GENOMIC DNA]</scope>
    <source>
        <strain evidence="1 2">BL J</strain>
    </source>
</reference>
<sequence length="35" mass="4105">SKPRLLWLILLWMEIHPLSIPNPAPLLRNNQPIYG</sequence>
<gene>
    <name evidence="1" type="ORF">M595_6464</name>
</gene>
<organism evidence="1 2">
    <name type="scientific">Lyngbya aestuarii BL J</name>
    <dbReference type="NCBI Taxonomy" id="1348334"/>
    <lineage>
        <taxon>Bacteria</taxon>
        <taxon>Bacillati</taxon>
        <taxon>Cyanobacteriota</taxon>
        <taxon>Cyanophyceae</taxon>
        <taxon>Oscillatoriophycideae</taxon>
        <taxon>Oscillatoriales</taxon>
        <taxon>Microcoleaceae</taxon>
        <taxon>Lyngbya</taxon>
    </lineage>
</organism>
<feature type="non-terminal residue" evidence="1">
    <location>
        <position position="1"/>
    </location>
</feature>